<dbReference type="AlphaFoldDB" id="A0A165NZ12"/>
<dbReference type="EMBL" id="MCOL01000001">
    <property type="protein sequence ID" value="ODO60603.1"/>
    <property type="molecule type" value="Genomic_DNA"/>
</dbReference>
<comment type="caution">
    <text evidence="1">The sequence shown here is derived from an EMBL/GenBank/DDBJ whole genome shotgun (WGS) entry which is preliminary data.</text>
</comment>
<proteinExistence type="predicted"/>
<protein>
    <submittedName>
        <fullName evidence="1">Uncharacterized protein</fullName>
    </submittedName>
</protein>
<evidence type="ECO:0000313" key="2">
    <source>
        <dbReference type="Proteomes" id="UP000094892"/>
    </source>
</evidence>
<dbReference type="RefSeq" id="WP_153629591.1">
    <property type="nucleotide sequence ID" value="NZ_BIFE01000010.1"/>
</dbReference>
<reference evidence="1 2" key="1">
    <citation type="submission" date="2016-08" db="EMBL/GenBank/DDBJ databases">
        <title>Genome sequencing of Lactobacillus plantarum JSA22, isolated from fermented soybean paste.</title>
        <authorList>
            <person name="Choi H.S."/>
        </authorList>
    </citation>
    <scope>NUCLEOTIDE SEQUENCE [LARGE SCALE GENOMIC DNA]</scope>
    <source>
        <strain evidence="1 2">JSA22</strain>
    </source>
</reference>
<gene>
    <name evidence="1" type="ORF">LPJSA22_00547</name>
</gene>
<dbReference type="PATRIC" id="fig|1590.214.peg.1524"/>
<name>A0A165NZ12_LACPN</name>
<evidence type="ECO:0000313" key="1">
    <source>
        <dbReference type="EMBL" id="ODO60603.1"/>
    </source>
</evidence>
<dbReference type="Proteomes" id="UP000094892">
    <property type="component" value="Unassembled WGS sequence"/>
</dbReference>
<accession>A0A165NZ12</accession>
<sequence>MRTFNQKTISPGMAYCECLGYRYFYEDSTQFLAWLMGVLSPEAVLDKIGFQEKVRE</sequence>
<organism evidence="1 2">
    <name type="scientific">Lactiplantibacillus plantarum</name>
    <name type="common">Lactobacillus plantarum</name>
    <dbReference type="NCBI Taxonomy" id="1590"/>
    <lineage>
        <taxon>Bacteria</taxon>
        <taxon>Bacillati</taxon>
        <taxon>Bacillota</taxon>
        <taxon>Bacilli</taxon>
        <taxon>Lactobacillales</taxon>
        <taxon>Lactobacillaceae</taxon>
        <taxon>Lactiplantibacillus</taxon>
    </lineage>
</organism>